<organism evidence="1 2">
    <name type="scientific">Dreissena polymorpha</name>
    <name type="common">Zebra mussel</name>
    <name type="synonym">Mytilus polymorpha</name>
    <dbReference type="NCBI Taxonomy" id="45954"/>
    <lineage>
        <taxon>Eukaryota</taxon>
        <taxon>Metazoa</taxon>
        <taxon>Spiralia</taxon>
        <taxon>Lophotrochozoa</taxon>
        <taxon>Mollusca</taxon>
        <taxon>Bivalvia</taxon>
        <taxon>Autobranchia</taxon>
        <taxon>Heteroconchia</taxon>
        <taxon>Euheterodonta</taxon>
        <taxon>Imparidentia</taxon>
        <taxon>Neoheterodontei</taxon>
        <taxon>Myida</taxon>
        <taxon>Dreissenoidea</taxon>
        <taxon>Dreissenidae</taxon>
        <taxon>Dreissena</taxon>
    </lineage>
</organism>
<gene>
    <name evidence="1" type="ORF">DPMN_009592</name>
</gene>
<dbReference type="AlphaFoldDB" id="A0A9D4N2G9"/>
<dbReference type="PANTHER" id="PTHR33480">
    <property type="entry name" value="SET DOMAIN-CONTAINING PROTEIN-RELATED"/>
    <property type="match status" value="1"/>
</dbReference>
<evidence type="ECO:0000313" key="1">
    <source>
        <dbReference type="EMBL" id="KAH3885597.1"/>
    </source>
</evidence>
<dbReference type="Proteomes" id="UP000828390">
    <property type="component" value="Unassembled WGS sequence"/>
</dbReference>
<reference evidence="1" key="2">
    <citation type="submission" date="2020-11" db="EMBL/GenBank/DDBJ databases">
        <authorList>
            <person name="McCartney M.A."/>
            <person name="Auch B."/>
            <person name="Kono T."/>
            <person name="Mallez S."/>
            <person name="Becker A."/>
            <person name="Gohl D.M."/>
            <person name="Silverstein K.A.T."/>
            <person name="Koren S."/>
            <person name="Bechman K.B."/>
            <person name="Herman A."/>
            <person name="Abrahante J.E."/>
            <person name="Garbe J."/>
        </authorList>
    </citation>
    <scope>NUCLEOTIDE SEQUENCE</scope>
    <source>
        <strain evidence="1">Duluth1</strain>
        <tissue evidence="1">Whole animal</tissue>
    </source>
</reference>
<proteinExistence type="predicted"/>
<sequence length="208" mass="24729">MFDQYAINEDKAMVSLYKSFHHVFKLNQARLCADANYAIKYSRQEKLRMPEQQAEEQEIQQFSQYIEETIKQLTCDFTFIYRKDFVLLRDSLCSRLTLFNARRGGEPSRLKIAHYLSAKEEWVDNDNVSNLSECDKNFFSEMIIWYQPRKIILNLFSFQRIVFADWTLCVTKILEKKFKSLKQMTSCSRTHHFHMMTLVGGLVSIRCV</sequence>
<name>A0A9D4N2G9_DREPO</name>
<evidence type="ECO:0000313" key="2">
    <source>
        <dbReference type="Proteomes" id="UP000828390"/>
    </source>
</evidence>
<protein>
    <submittedName>
        <fullName evidence="1">Uncharacterized protein</fullName>
    </submittedName>
</protein>
<accession>A0A9D4N2G9</accession>
<keyword evidence="2" id="KW-1185">Reference proteome</keyword>
<comment type="caution">
    <text evidence="1">The sequence shown here is derived from an EMBL/GenBank/DDBJ whole genome shotgun (WGS) entry which is preliminary data.</text>
</comment>
<dbReference type="EMBL" id="JAIWYP010000001">
    <property type="protein sequence ID" value="KAH3885597.1"/>
    <property type="molecule type" value="Genomic_DNA"/>
</dbReference>
<reference evidence="1" key="1">
    <citation type="journal article" date="2019" name="bioRxiv">
        <title>The Genome of the Zebra Mussel, Dreissena polymorpha: A Resource for Invasive Species Research.</title>
        <authorList>
            <person name="McCartney M.A."/>
            <person name="Auch B."/>
            <person name="Kono T."/>
            <person name="Mallez S."/>
            <person name="Zhang Y."/>
            <person name="Obille A."/>
            <person name="Becker A."/>
            <person name="Abrahante J.E."/>
            <person name="Garbe J."/>
            <person name="Badalamenti J.P."/>
            <person name="Herman A."/>
            <person name="Mangelson H."/>
            <person name="Liachko I."/>
            <person name="Sullivan S."/>
            <person name="Sone E.D."/>
            <person name="Koren S."/>
            <person name="Silverstein K.A.T."/>
            <person name="Beckman K.B."/>
            <person name="Gohl D.M."/>
        </authorList>
    </citation>
    <scope>NUCLEOTIDE SEQUENCE</scope>
    <source>
        <strain evidence="1">Duluth1</strain>
        <tissue evidence="1">Whole animal</tissue>
    </source>
</reference>
<dbReference type="PANTHER" id="PTHR33480:SF1">
    <property type="entry name" value="TYR RECOMBINASE DOMAIN-CONTAINING PROTEIN"/>
    <property type="match status" value="1"/>
</dbReference>